<evidence type="ECO:0000313" key="2">
    <source>
        <dbReference type="EMBL" id="KAA1102770.1"/>
    </source>
</evidence>
<keyword evidence="3" id="KW-1185">Reference proteome</keyword>
<reference evidence="3 4" key="1">
    <citation type="submission" date="2019-05" db="EMBL/GenBank/DDBJ databases">
        <title>Emergence of the Ug99 lineage of the wheat stem rust pathogen through somatic hybridization.</title>
        <authorList>
            <person name="Li F."/>
            <person name="Upadhyaya N.M."/>
            <person name="Sperschneider J."/>
            <person name="Matny O."/>
            <person name="Nguyen-Phuc H."/>
            <person name="Mago R."/>
            <person name="Raley C."/>
            <person name="Miller M.E."/>
            <person name="Silverstein K.A.T."/>
            <person name="Henningsen E."/>
            <person name="Hirsch C.D."/>
            <person name="Visser B."/>
            <person name="Pretorius Z.A."/>
            <person name="Steffenson B.J."/>
            <person name="Schwessinger B."/>
            <person name="Dodds P.N."/>
            <person name="Figueroa M."/>
        </authorList>
    </citation>
    <scope>NUCLEOTIDE SEQUENCE [LARGE SCALE GENOMIC DNA]</scope>
    <source>
        <strain evidence="1">21-0</strain>
        <strain evidence="2 4">Ug99</strain>
    </source>
</reference>
<dbReference type="EMBL" id="VDEP01000337">
    <property type="protein sequence ID" value="KAA1102770.1"/>
    <property type="molecule type" value="Genomic_DNA"/>
</dbReference>
<gene>
    <name evidence="1" type="ORF">PGT21_013998</name>
    <name evidence="2" type="ORF">PGTUg99_035540</name>
</gene>
<organism evidence="2 4">
    <name type="scientific">Puccinia graminis f. sp. tritici</name>
    <dbReference type="NCBI Taxonomy" id="56615"/>
    <lineage>
        <taxon>Eukaryota</taxon>
        <taxon>Fungi</taxon>
        <taxon>Dikarya</taxon>
        <taxon>Basidiomycota</taxon>
        <taxon>Pucciniomycotina</taxon>
        <taxon>Pucciniomycetes</taxon>
        <taxon>Pucciniales</taxon>
        <taxon>Pucciniaceae</taxon>
        <taxon>Puccinia</taxon>
    </lineage>
</organism>
<accession>A0A5B0PQ49</accession>
<dbReference type="AlphaFoldDB" id="A0A5B0PQ49"/>
<protein>
    <submittedName>
        <fullName evidence="2">Uncharacterized protein</fullName>
    </submittedName>
</protein>
<evidence type="ECO:0000313" key="4">
    <source>
        <dbReference type="Proteomes" id="UP000325313"/>
    </source>
</evidence>
<dbReference type="Proteomes" id="UP000325313">
    <property type="component" value="Unassembled WGS sequence"/>
</dbReference>
<sequence>MTTDQTGTLVESRNWEVSAPSELCRTSIEDECRVLSGGSSLSALIDDHRSNGNFGRV</sequence>
<evidence type="ECO:0000313" key="1">
    <source>
        <dbReference type="EMBL" id="KAA1077626.1"/>
    </source>
</evidence>
<dbReference type="EMBL" id="VSWC01000144">
    <property type="protein sequence ID" value="KAA1077626.1"/>
    <property type="molecule type" value="Genomic_DNA"/>
</dbReference>
<name>A0A5B0PQ49_PUCGR</name>
<proteinExistence type="predicted"/>
<dbReference type="Proteomes" id="UP000324748">
    <property type="component" value="Unassembled WGS sequence"/>
</dbReference>
<comment type="caution">
    <text evidence="2">The sequence shown here is derived from an EMBL/GenBank/DDBJ whole genome shotgun (WGS) entry which is preliminary data.</text>
</comment>
<dbReference type="OrthoDB" id="10456264at2759"/>
<evidence type="ECO:0000313" key="3">
    <source>
        <dbReference type="Proteomes" id="UP000324748"/>
    </source>
</evidence>